<dbReference type="Gene3D" id="1.10.10.10">
    <property type="entry name" value="Winged helix-like DNA-binding domain superfamily/Winged helix DNA-binding domain"/>
    <property type="match status" value="1"/>
</dbReference>
<evidence type="ECO:0008006" key="3">
    <source>
        <dbReference type="Google" id="ProtNLM"/>
    </source>
</evidence>
<comment type="caution">
    <text evidence="1">The sequence shown here is derived from an EMBL/GenBank/DDBJ whole genome shotgun (WGS) entry which is preliminary data.</text>
</comment>
<dbReference type="InterPro" id="IPR051677">
    <property type="entry name" value="AfsR-DnrI-RedD_regulator"/>
</dbReference>
<evidence type="ECO:0000313" key="1">
    <source>
        <dbReference type="EMBL" id="PJF35291.1"/>
    </source>
</evidence>
<dbReference type="Proteomes" id="UP000229681">
    <property type="component" value="Unassembled WGS sequence"/>
</dbReference>
<dbReference type="PANTHER" id="PTHR35807">
    <property type="entry name" value="TRANSCRIPTIONAL REGULATOR REDD-RELATED"/>
    <property type="match status" value="1"/>
</dbReference>
<gene>
    <name evidence="1" type="ORF">CUN49_11280</name>
</gene>
<proteinExistence type="predicted"/>
<accession>A0A2M8PCL7</accession>
<dbReference type="Gene3D" id="3.40.50.300">
    <property type="entry name" value="P-loop containing nucleotide triphosphate hydrolases"/>
    <property type="match status" value="1"/>
</dbReference>
<reference evidence="1 2" key="1">
    <citation type="submission" date="2017-11" db="EMBL/GenBank/DDBJ databases">
        <title>Evolution of Phototrophy in the Chloroflexi Phylum Driven by Horizontal Gene Transfer.</title>
        <authorList>
            <person name="Ward L.M."/>
            <person name="Hemp J."/>
            <person name="Shih P.M."/>
            <person name="Mcglynn S.E."/>
            <person name="Fischer W."/>
        </authorList>
    </citation>
    <scope>NUCLEOTIDE SEQUENCE [LARGE SCALE GENOMIC DNA]</scope>
    <source>
        <strain evidence="1">JP3_13</strain>
    </source>
</reference>
<sequence length="314" mass="35890">MGLAQIVEGITQAFDRHSKDARIVLLHSSSRYRSVLLSHLLSDERRNIFYYAMGSEDTDIRSFLSGFIHEVAEKVPSFGASVNHVGFEDSANIEALLEALQEDLELLTDEPFMIFLDEFDRADIGDDLQRLLERLPDYMPKRCKLVLNGRNLPRFPWLALIARGKAIMLRDAELISNNFYGMQTHENAALRVRALGPGMVMTDANEVGGWEGHLPRLLLFFALERPFVTRSEICQAFWPNLNSDQAVNVFHVTKRRLHKALEDLGMDVLVHESGYYRVNPNLSVNYDMIDFVACLMQGRLAETQQDRLKAYQRA</sequence>
<dbReference type="PANTHER" id="PTHR35807:SF2">
    <property type="entry name" value="TRANSCRIPTIONAL ACTIVATOR DOMAIN"/>
    <property type="match status" value="1"/>
</dbReference>
<dbReference type="InterPro" id="IPR027417">
    <property type="entry name" value="P-loop_NTPase"/>
</dbReference>
<evidence type="ECO:0000313" key="2">
    <source>
        <dbReference type="Proteomes" id="UP000229681"/>
    </source>
</evidence>
<dbReference type="AlphaFoldDB" id="A0A2M8PCL7"/>
<feature type="non-terminal residue" evidence="1">
    <location>
        <position position="314"/>
    </location>
</feature>
<dbReference type="SUPFAM" id="SSF52540">
    <property type="entry name" value="P-loop containing nucleoside triphosphate hydrolases"/>
    <property type="match status" value="1"/>
</dbReference>
<protein>
    <recommendedName>
        <fullName evidence="3">OmpR/PhoB-type domain-containing protein</fullName>
    </recommendedName>
</protein>
<organism evidence="1 2">
    <name type="scientific">Candidatus Thermofonsia Clade 1 bacterium</name>
    <dbReference type="NCBI Taxonomy" id="2364210"/>
    <lineage>
        <taxon>Bacteria</taxon>
        <taxon>Bacillati</taxon>
        <taxon>Chloroflexota</taxon>
        <taxon>Candidatus Thermofontia</taxon>
        <taxon>Candidatus Thermofonsia Clade 1</taxon>
    </lineage>
</organism>
<dbReference type="EMBL" id="PGTM01000177">
    <property type="protein sequence ID" value="PJF35291.1"/>
    <property type="molecule type" value="Genomic_DNA"/>
</dbReference>
<name>A0A2M8PCL7_9CHLR</name>
<dbReference type="InterPro" id="IPR036388">
    <property type="entry name" value="WH-like_DNA-bd_sf"/>
</dbReference>